<evidence type="ECO:0000313" key="1">
    <source>
        <dbReference type="EMBL" id="ASV67582.1"/>
    </source>
</evidence>
<proteinExistence type="predicted"/>
<evidence type="ECO:0000313" key="2">
    <source>
        <dbReference type="Proteomes" id="UP000215137"/>
    </source>
</evidence>
<dbReference type="AlphaFoldDB" id="A0A248THI7"/>
<evidence type="ECO:0008006" key="3">
    <source>
        <dbReference type="Google" id="ProtNLM"/>
    </source>
</evidence>
<name>A0A248THI7_9BACI</name>
<reference evidence="1 2" key="1">
    <citation type="submission" date="2017-08" db="EMBL/GenBank/DDBJ databases">
        <title>Complete Genome Sequence of Bacillus kochii Oregon-R-modENCODE STRAIN BDGP4, isolated from Drosophila melanogaster gut.</title>
        <authorList>
            <person name="Wan K.H."/>
            <person name="Yu C."/>
            <person name="Park S."/>
            <person name="Hammonds A.S."/>
            <person name="Booth B.W."/>
            <person name="Celniker S.E."/>
        </authorList>
    </citation>
    <scope>NUCLEOTIDE SEQUENCE [LARGE SCALE GENOMIC DNA]</scope>
    <source>
        <strain evidence="1 2">BDGP4</strain>
    </source>
</reference>
<organism evidence="1 2">
    <name type="scientific">Cytobacillus kochii</name>
    <dbReference type="NCBI Taxonomy" id="859143"/>
    <lineage>
        <taxon>Bacteria</taxon>
        <taxon>Bacillati</taxon>
        <taxon>Bacillota</taxon>
        <taxon>Bacilli</taxon>
        <taxon>Bacillales</taxon>
        <taxon>Bacillaceae</taxon>
        <taxon>Cytobacillus</taxon>
    </lineage>
</organism>
<dbReference type="EMBL" id="CP022983">
    <property type="protein sequence ID" value="ASV67582.1"/>
    <property type="molecule type" value="Genomic_DNA"/>
</dbReference>
<accession>A0A248THI7</accession>
<protein>
    <recommendedName>
        <fullName evidence="3">DUF2187 domain-containing protein</fullName>
    </recommendedName>
</protein>
<dbReference type="OrthoDB" id="2306482at2"/>
<sequence length="72" mass="7979">MFSKIPLLDSKAKVKVIFDDDSILIGVVDHWTSPGDSEKGVEELTIVPTQGNLKGNYINFDETEVKSIEVID</sequence>
<dbReference type="RefSeq" id="WP_095371156.1">
    <property type="nucleotide sequence ID" value="NZ_CP022983.1"/>
</dbReference>
<keyword evidence="2" id="KW-1185">Reference proteome</keyword>
<dbReference type="Proteomes" id="UP000215137">
    <property type="component" value="Chromosome"/>
</dbReference>
<gene>
    <name evidence="1" type="ORF">CKF48_09765</name>
</gene>
<dbReference type="KEGG" id="bko:CKF48_09765"/>